<name>A0A177A2A2_9PEZI</name>
<dbReference type="AlphaFoldDB" id="A0A177A2A2"/>
<dbReference type="GeneID" id="36291239"/>
<dbReference type="OrthoDB" id="1669814at2759"/>
<dbReference type="Proteomes" id="UP000077154">
    <property type="component" value="Unassembled WGS sequence"/>
</dbReference>
<gene>
    <name evidence="1" type="ORF">VC83_08197</name>
</gene>
<accession>A0A177A2A2</accession>
<evidence type="ECO:0000313" key="1">
    <source>
        <dbReference type="EMBL" id="OAF55213.1"/>
    </source>
</evidence>
<protein>
    <submittedName>
        <fullName evidence="1">Uncharacterized protein</fullName>
    </submittedName>
</protein>
<reference evidence="1" key="1">
    <citation type="submission" date="2016-03" db="EMBL/GenBank/DDBJ databases">
        <title>Updated assembly of Pseudogymnoascus destructans, the fungus causing white-nose syndrome of bats.</title>
        <authorList>
            <person name="Palmer J.M."/>
            <person name="Drees K.P."/>
            <person name="Foster J.T."/>
            <person name="Lindner D.L."/>
        </authorList>
    </citation>
    <scope>NUCLEOTIDE SEQUENCE [LARGE SCALE GENOMIC DNA]</scope>
    <source>
        <strain evidence="1">20631-21</strain>
    </source>
</reference>
<dbReference type="Gene3D" id="3.40.50.720">
    <property type="entry name" value="NAD(P)-binding Rossmann-like Domain"/>
    <property type="match status" value="1"/>
</dbReference>
<dbReference type="RefSeq" id="XP_024320514.1">
    <property type="nucleotide sequence ID" value="XM_024471753.1"/>
</dbReference>
<dbReference type="EMBL" id="KV441410">
    <property type="protein sequence ID" value="OAF55213.1"/>
    <property type="molecule type" value="Genomic_DNA"/>
</dbReference>
<dbReference type="InterPro" id="IPR036291">
    <property type="entry name" value="NAD(P)-bd_dom_sf"/>
</dbReference>
<sequence>MDPAVKTPDLKAQEPTHLRIPNRGCLQTSSHSLKGHRNPHRTNHDQRIVDLKDLILSNHPRGPGSESQESSVPDLFSLAGKIIIVTRAACGIGLTMSESLIECGAIVHALDLLPGPSPEFDRLAASLPKGTPTYHPIDVLDIPALDTLVASIAQTHSGSHGLIAAARIQH</sequence>
<proteinExistence type="predicted"/>
<dbReference type="SUPFAM" id="SSF51735">
    <property type="entry name" value="NAD(P)-binding Rossmann-fold domains"/>
    <property type="match status" value="1"/>
</dbReference>
<organism evidence="1">
    <name type="scientific">Pseudogymnoascus destructans</name>
    <dbReference type="NCBI Taxonomy" id="655981"/>
    <lineage>
        <taxon>Eukaryota</taxon>
        <taxon>Fungi</taxon>
        <taxon>Dikarya</taxon>
        <taxon>Ascomycota</taxon>
        <taxon>Pezizomycotina</taxon>
        <taxon>Leotiomycetes</taxon>
        <taxon>Thelebolales</taxon>
        <taxon>Thelebolaceae</taxon>
        <taxon>Pseudogymnoascus</taxon>
    </lineage>
</organism>